<reference evidence="10" key="1">
    <citation type="submission" date="2017-09" db="EMBL/GenBank/DDBJ databases">
        <title>Depth-based differentiation of microbial function through sediment-hosted aquifers and enrichment of novel symbionts in the deep terrestrial subsurface.</title>
        <authorList>
            <person name="Probst A.J."/>
            <person name="Ladd B."/>
            <person name="Jarett J.K."/>
            <person name="Geller-Mcgrath D.E."/>
            <person name="Sieber C.M.K."/>
            <person name="Emerson J.B."/>
            <person name="Anantharaman K."/>
            <person name="Thomas B.C."/>
            <person name="Malmstrom R."/>
            <person name="Stieglmeier M."/>
            <person name="Klingl A."/>
            <person name="Woyke T."/>
            <person name="Ryan C.M."/>
            <person name="Banfield J.F."/>
        </authorList>
    </citation>
    <scope>NUCLEOTIDE SEQUENCE [LARGE SCALE GENOMIC DNA]</scope>
</reference>
<feature type="transmembrane region" description="Helical" evidence="7">
    <location>
        <begin position="9"/>
        <end position="34"/>
    </location>
</feature>
<keyword evidence="7" id="KW-1133">Transmembrane helix</keyword>
<protein>
    <recommendedName>
        <fullName evidence="6">Peptidyl-prolyl cis-trans isomerase</fullName>
        <ecNumber evidence="6">5.2.1.8</ecNumber>
    </recommendedName>
</protein>
<evidence type="ECO:0000256" key="2">
    <source>
        <dbReference type="ARBA" id="ARBA00006577"/>
    </source>
</evidence>
<evidence type="ECO:0000256" key="4">
    <source>
        <dbReference type="ARBA" id="ARBA00023235"/>
    </source>
</evidence>
<dbReference type="InterPro" id="IPR046357">
    <property type="entry name" value="PPIase_dom_sf"/>
</dbReference>
<evidence type="ECO:0000256" key="3">
    <source>
        <dbReference type="ARBA" id="ARBA00023110"/>
    </source>
</evidence>
<dbReference type="Proteomes" id="UP000230758">
    <property type="component" value="Unassembled WGS sequence"/>
</dbReference>
<organism evidence="9 10">
    <name type="scientific">Candidatus Zambryskibacteria bacterium CG_4_9_14_3_um_filter_42_15</name>
    <dbReference type="NCBI Taxonomy" id="1975112"/>
    <lineage>
        <taxon>Bacteria</taxon>
        <taxon>Candidatus Zambryskiibacteriota</taxon>
    </lineage>
</organism>
<keyword evidence="7" id="KW-0472">Membrane</keyword>
<dbReference type="PROSITE" id="PS50059">
    <property type="entry name" value="FKBP_PPIASE"/>
    <property type="match status" value="1"/>
</dbReference>
<keyword evidence="7" id="KW-0812">Transmembrane</keyword>
<dbReference type="Gene3D" id="3.10.50.40">
    <property type="match status" value="1"/>
</dbReference>
<evidence type="ECO:0000256" key="6">
    <source>
        <dbReference type="RuleBase" id="RU003915"/>
    </source>
</evidence>
<accession>A0A2M7WSB3</accession>
<dbReference type="EC" id="5.2.1.8" evidence="6"/>
<gene>
    <name evidence="9" type="ORF">CO185_01425</name>
</gene>
<dbReference type="Pfam" id="PF00254">
    <property type="entry name" value="FKBP_C"/>
    <property type="match status" value="1"/>
</dbReference>
<comment type="catalytic activity">
    <reaction evidence="1 5 6">
        <text>[protein]-peptidylproline (omega=180) = [protein]-peptidylproline (omega=0)</text>
        <dbReference type="Rhea" id="RHEA:16237"/>
        <dbReference type="Rhea" id="RHEA-COMP:10747"/>
        <dbReference type="Rhea" id="RHEA-COMP:10748"/>
        <dbReference type="ChEBI" id="CHEBI:83833"/>
        <dbReference type="ChEBI" id="CHEBI:83834"/>
        <dbReference type="EC" id="5.2.1.8"/>
    </reaction>
</comment>
<feature type="domain" description="PPIase FKBP-type" evidence="8">
    <location>
        <begin position="67"/>
        <end position="154"/>
    </location>
</feature>
<evidence type="ECO:0000313" key="10">
    <source>
        <dbReference type="Proteomes" id="UP000230758"/>
    </source>
</evidence>
<dbReference type="SUPFAM" id="SSF54534">
    <property type="entry name" value="FKBP-like"/>
    <property type="match status" value="1"/>
</dbReference>
<evidence type="ECO:0000313" key="9">
    <source>
        <dbReference type="EMBL" id="PJA32888.1"/>
    </source>
</evidence>
<dbReference type="PANTHER" id="PTHR43811:SF19">
    <property type="entry name" value="39 KDA FK506-BINDING NUCLEAR PROTEIN"/>
    <property type="match status" value="1"/>
</dbReference>
<comment type="caution">
    <text evidence="9">The sequence shown here is derived from an EMBL/GenBank/DDBJ whole genome shotgun (WGS) entry which is preliminary data.</text>
</comment>
<dbReference type="EMBL" id="PFXF01000018">
    <property type="protein sequence ID" value="PJA32888.1"/>
    <property type="molecule type" value="Genomic_DNA"/>
</dbReference>
<dbReference type="AlphaFoldDB" id="A0A2M7WSB3"/>
<keyword evidence="4 5" id="KW-0413">Isomerase</keyword>
<evidence type="ECO:0000256" key="1">
    <source>
        <dbReference type="ARBA" id="ARBA00000971"/>
    </source>
</evidence>
<proteinExistence type="inferred from homology"/>
<dbReference type="GO" id="GO:0003755">
    <property type="term" value="F:peptidyl-prolyl cis-trans isomerase activity"/>
    <property type="evidence" value="ECO:0007669"/>
    <property type="project" value="UniProtKB-UniRule"/>
</dbReference>
<sequence>MKKLNKNQWVAVVVGLGFLGYLLFPNLVVGLFNFSSSGSSDLSNQASESGVVVQEVVVGTGLEAQAGDLLTVHYVGTLSDGKVFDSSIDRNTPFSFTLGVGQVIRGWDDGVVGMKVGGKRTLIIAPDYGYGAQVAGPIPANSTLIFEVELLDVKKPSSR</sequence>
<comment type="similarity">
    <text evidence="2 6">Belongs to the FKBP-type PPIase family.</text>
</comment>
<evidence type="ECO:0000256" key="5">
    <source>
        <dbReference type="PROSITE-ProRule" id="PRU00277"/>
    </source>
</evidence>
<dbReference type="PANTHER" id="PTHR43811">
    <property type="entry name" value="FKBP-TYPE PEPTIDYL-PROLYL CIS-TRANS ISOMERASE FKPA"/>
    <property type="match status" value="1"/>
</dbReference>
<dbReference type="InterPro" id="IPR001179">
    <property type="entry name" value="PPIase_FKBP_dom"/>
</dbReference>
<evidence type="ECO:0000256" key="7">
    <source>
        <dbReference type="SAM" id="Phobius"/>
    </source>
</evidence>
<dbReference type="FunFam" id="3.10.50.40:FF:000006">
    <property type="entry name" value="Peptidyl-prolyl cis-trans isomerase"/>
    <property type="match status" value="1"/>
</dbReference>
<evidence type="ECO:0000259" key="8">
    <source>
        <dbReference type="PROSITE" id="PS50059"/>
    </source>
</evidence>
<keyword evidence="3 5" id="KW-0697">Rotamase</keyword>
<name>A0A2M7WSB3_9BACT</name>